<accession>A0A317FEK2</accession>
<keyword evidence="1" id="KW-0732">Signal</keyword>
<evidence type="ECO:0000313" key="3">
    <source>
        <dbReference type="EMBL" id="PWS36369.1"/>
    </source>
</evidence>
<feature type="chain" id="PRO_5016298135" description="Ice-binding protein C-terminal domain-containing protein" evidence="1">
    <location>
        <begin position="25"/>
        <end position="194"/>
    </location>
</feature>
<evidence type="ECO:0000256" key="1">
    <source>
        <dbReference type="SAM" id="SignalP"/>
    </source>
</evidence>
<evidence type="ECO:0000259" key="2">
    <source>
        <dbReference type="Pfam" id="PF07589"/>
    </source>
</evidence>
<protein>
    <recommendedName>
        <fullName evidence="2">Ice-binding protein C-terminal domain-containing protein</fullName>
    </recommendedName>
</protein>
<name>A0A317FEK2_9PROT</name>
<dbReference type="OrthoDB" id="9966807at2"/>
<evidence type="ECO:0000313" key="4">
    <source>
        <dbReference type="Proteomes" id="UP000245765"/>
    </source>
</evidence>
<dbReference type="AlphaFoldDB" id="A0A317FEK2"/>
<organism evidence="3 4">
    <name type="scientific">Falsiroseomonas bella</name>
    <dbReference type="NCBI Taxonomy" id="2184016"/>
    <lineage>
        <taxon>Bacteria</taxon>
        <taxon>Pseudomonadati</taxon>
        <taxon>Pseudomonadota</taxon>
        <taxon>Alphaproteobacteria</taxon>
        <taxon>Acetobacterales</taxon>
        <taxon>Roseomonadaceae</taxon>
        <taxon>Falsiroseomonas</taxon>
    </lineage>
</organism>
<reference evidence="4" key="1">
    <citation type="submission" date="2018-05" db="EMBL/GenBank/DDBJ databases">
        <authorList>
            <person name="Du Z."/>
            <person name="Wang X."/>
        </authorList>
    </citation>
    <scope>NUCLEOTIDE SEQUENCE [LARGE SCALE GENOMIC DNA]</scope>
    <source>
        <strain evidence="4">CQN31</strain>
    </source>
</reference>
<dbReference type="Pfam" id="PF07589">
    <property type="entry name" value="PEP-CTERM"/>
    <property type="match status" value="1"/>
</dbReference>
<dbReference type="NCBIfam" id="TIGR02595">
    <property type="entry name" value="PEP_CTERM"/>
    <property type="match status" value="1"/>
</dbReference>
<dbReference type="RefSeq" id="WP_109871162.1">
    <property type="nucleotide sequence ID" value="NZ_QGNA01000003.1"/>
</dbReference>
<feature type="domain" description="Ice-binding protein C-terminal" evidence="2">
    <location>
        <begin position="165"/>
        <end position="188"/>
    </location>
</feature>
<feature type="signal peptide" evidence="1">
    <location>
        <begin position="1"/>
        <end position="24"/>
    </location>
</feature>
<sequence length="194" mass="19596">MHDGKLALLLATSLALAPPLPAEAASLVGTSVTATDTFWTVGPAATAVVGNGIEFTLSLFGVDGFTVDVTADAIVMTGIYSLADPHNLTSPFLLTVGDLNFGPGLVITGVNFSTSQTIGGLLGSDGLVASDVSFTTDSVSLNYNFVSWPRGASVTLTFDLGPAATVPEPASLMLLGFGLAGLAATRRRSHPAGA</sequence>
<gene>
    <name evidence="3" type="ORF">DFH01_14455</name>
</gene>
<dbReference type="EMBL" id="QGNA01000003">
    <property type="protein sequence ID" value="PWS36369.1"/>
    <property type="molecule type" value="Genomic_DNA"/>
</dbReference>
<comment type="caution">
    <text evidence="3">The sequence shown here is derived from an EMBL/GenBank/DDBJ whole genome shotgun (WGS) entry which is preliminary data.</text>
</comment>
<dbReference type="Proteomes" id="UP000245765">
    <property type="component" value="Unassembled WGS sequence"/>
</dbReference>
<proteinExistence type="predicted"/>
<dbReference type="InterPro" id="IPR013424">
    <property type="entry name" value="Ice-binding_C"/>
</dbReference>
<keyword evidence="4" id="KW-1185">Reference proteome</keyword>